<feature type="compositionally biased region" description="Polar residues" evidence="2">
    <location>
        <begin position="890"/>
        <end position="899"/>
    </location>
</feature>
<dbReference type="EMBL" id="KN846957">
    <property type="protein sequence ID" value="KIW71383.1"/>
    <property type="molecule type" value="Genomic_DNA"/>
</dbReference>
<dbReference type="HOGENOM" id="CLU_294564_0_0_1"/>
<evidence type="ECO:0000313" key="4">
    <source>
        <dbReference type="Proteomes" id="UP000054266"/>
    </source>
</evidence>
<keyword evidence="4" id="KW-1185">Reference proteome</keyword>
<name>A0A0D2FSI1_9EURO</name>
<keyword evidence="1" id="KW-0175">Coiled coil</keyword>
<feature type="coiled-coil region" evidence="1">
    <location>
        <begin position="361"/>
        <end position="388"/>
    </location>
</feature>
<reference evidence="3 4" key="1">
    <citation type="submission" date="2015-01" db="EMBL/GenBank/DDBJ databases">
        <title>The Genome Sequence of Capronia semiimmersa CBS27337.</title>
        <authorList>
            <consortium name="The Broad Institute Genomics Platform"/>
            <person name="Cuomo C."/>
            <person name="de Hoog S."/>
            <person name="Gorbushina A."/>
            <person name="Stielow B."/>
            <person name="Teixiera M."/>
            <person name="Abouelleil A."/>
            <person name="Chapman S.B."/>
            <person name="Priest M."/>
            <person name="Young S.K."/>
            <person name="Wortman J."/>
            <person name="Nusbaum C."/>
            <person name="Birren B."/>
        </authorList>
    </citation>
    <scope>NUCLEOTIDE SEQUENCE [LARGE SCALE GENOMIC DNA]</scope>
    <source>
        <strain evidence="3 4">CBS 27337</strain>
    </source>
</reference>
<sequence>MLLPCTAVPPSSTGGALLMRAALVLSSSSRHIPRPAILDTPSMSNRPGGDGFAMVAARHAMTSSEAGSENYGALPSSYRRRVRKSRSLATLHQTSNLRLRIQRSVPFLRRQSTTIFHKSSDAPWERHDEAVQLARAQYFGGSDHQDTQELELCGFHKVARKEHRKFRKSVRGNQTPDGHFPYRVKRSSSFTATIRSRVRQVIGRTLKRKDSLPPQQLEAQRSYFSELDQDASPACGFDAHTVAEDALRKAEFCPFVPENDVLEGLDKVPYALASAASRESLHSNAGSRVTSWTNSSMTGSIGLRSGPMERNRLPIINEDGGPHQPSSAGKHIGGVEVFREPLQPATNDGVIACAVNTQRIYSALIKRINEEEAEVERMRLAVEALAQQHKGDNKGLLAARQTIRAVQSDSSLATLTTDHRSRRFSSRSTSWNLDPAANGPETSARDKENSGGRRERLVKQESQSTFFPFSSEKSPNTPSPFKKFLRERKSRTRTRSSSRDHAPDVDAGSVIISRQSSNPVMNRSRFALSSASIYSRTTNGGSNEQYRRPIDSSEELLAPAHRDSESFGMATILPIEHASYDQSRWNPWSDPTELPRCVPDYNSHTRERAQISSEGDLPGRDEMSSANNTSQNARTDLNATPEALTPKVRIDTSPGQAHNQLRNKLSAGALSNISNKADDGSKGSGSLRKFSPGNLAKMLKDRKSQKPLRPQSAGKENSPTAREGSPPISTPGRLHLQFRNGTSTGRIRQNAGETAFYTRNYVYSTPRCPISTTPSRSHESPSEHVKHHLVARLSRPFNMDVPPHNRPFDSMYLGKRTFGHPDTFADNRLSVAPKMSEDVSEPNKDIVPEETAALASRTYSAGRSAAKMLGLLGSKRMVSNFLKSRRGDRSTSASEQNVAEGSPAFI</sequence>
<feature type="region of interest" description="Disordered" evidence="2">
    <location>
        <begin position="417"/>
        <end position="516"/>
    </location>
</feature>
<dbReference type="AlphaFoldDB" id="A0A0D2FSI1"/>
<organism evidence="3 4">
    <name type="scientific">Phialophora macrospora</name>
    <dbReference type="NCBI Taxonomy" id="1851006"/>
    <lineage>
        <taxon>Eukaryota</taxon>
        <taxon>Fungi</taxon>
        <taxon>Dikarya</taxon>
        <taxon>Ascomycota</taxon>
        <taxon>Pezizomycotina</taxon>
        <taxon>Eurotiomycetes</taxon>
        <taxon>Chaetothyriomycetidae</taxon>
        <taxon>Chaetothyriales</taxon>
        <taxon>Herpotrichiellaceae</taxon>
        <taxon>Phialophora</taxon>
    </lineage>
</organism>
<dbReference type="Proteomes" id="UP000054266">
    <property type="component" value="Unassembled WGS sequence"/>
</dbReference>
<feature type="compositionally biased region" description="Polar residues" evidence="2">
    <location>
        <begin position="624"/>
        <end position="638"/>
    </location>
</feature>
<feature type="compositionally biased region" description="Polar residues" evidence="2">
    <location>
        <begin position="653"/>
        <end position="675"/>
    </location>
</feature>
<gene>
    <name evidence="3" type="ORF">PV04_03559</name>
</gene>
<proteinExistence type="predicted"/>
<accession>A0A0D2FSI1</accession>
<feature type="compositionally biased region" description="Basic residues" evidence="2">
    <location>
        <begin position="483"/>
        <end position="496"/>
    </location>
</feature>
<feature type="compositionally biased region" description="Polar residues" evidence="2">
    <location>
        <begin position="287"/>
        <end position="299"/>
    </location>
</feature>
<feature type="region of interest" description="Disordered" evidence="2">
    <location>
        <begin position="287"/>
        <end position="308"/>
    </location>
</feature>
<evidence type="ECO:0000256" key="1">
    <source>
        <dbReference type="SAM" id="Coils"/>
    </source>
</evidence>
<feature type="region of interest" description="Disordered" evidence="2">
    <location>
        <begin position="583"/>
        <end position="751"/>
    </location>
</feature>
<evidence type="ECO:0000313" key="3">
    <source>
        <dbReference type="EMBL" id="KIW71383.1"/>
    </source>
</evidence>
<protein>
    <submittedName>
        <fullName evidence="3">Uncharacterized protein</fullName>
    </submittedName>
</protein>
<feature type="compositionally biased region" description="Polar residues" evidence="2">
    <location>
        <begin position="460"/>
        <end position="476"/>
    </location>
</feature>
<feature type="compositionally biased region" description="Basic and acidic residues" evidence="2">
    <location>
        <begin position="443"/>
        <end position="459"/>
    </location>
</feature>
<feature type="region of interest" description="Disordered" evidence="2">
    <location>
        <begin position="883"/>
        <end position="906"/>
    </location>
</feature>
<evidence type="ECO:0000256" key="2">
    <source>
        <dbReference type="SAM" id="MobiDB-lite"/>
    </source>
</evidence>